<dbReference type="SUPFAM" id="SSF53335">
    <property type="entry name" value="S-adenosyl-L-methionine-dependent methyltransferases"/>
    <property type="match status" value="1"/>
</dbReference>
<dbReference type="Proteomes" id="UP000569914">
    <property type="component" value="Unassembled WGS sequence"/>
</dbReference>
<protein>
    <submittedName>
        <fullName evidence="1">Putative O-methyltransferase YrrM</fullName>
    </submittedName>
</protein>
<dbReference type="AlphaFoldDB" id="A0A7Y9IER5"/>
<comment type="caution">
    <text evidence="1">The sequence shown here is derived from an EMBL/GenBank/DDBJ whole genome shotgun (WGS) entry which is preliminary data.</text>
</comment>
<gene>
    <name evidence="1" type="ORF">BKA15_006851</name>
</gene>
<keyword evidence="1" id="KW-0489">Methyltransferase</keyword>
<evidence type="ECO:0000313" key="1">
    <source>
        <dbReference type="EMBL" id="NYE75522.1"/>
    </source>
</evidence>
<dbReference type="Pfam" id="PF13578">
    <property type="entry name" value="Methyltransf_24"/>
    <property type="match status" value="1"/>
</dbReference>
<name>A0A7Y9IER5_9ACTN</name>
<accession>A0A7Y9IER5</accession>
<sequence>MHYLSFLAELHQRLHPETYLEIGVRSGTSLALARCRAVGIDPDYAITAELDHSVALFRTSSDDYFARPDPLRPTGGQRIDLAFIDGLHLFEFALRDFMNVERHSTPHSLIVLDDILPKTPEAASRNLQRGSWTGDVYPILAVLERYRPDLIVVPVATRPTGLLLVFGLDPADTTLHDHYDEILAEYRKPDPQPVPQELMDRFGVFPPHRVLESDVLDLLAGIDRSLAAADVRRVLADRVRQDWGIQFARETATAP</sequence>
<dbReference type="InterPro" id="IPR029063">
    <property type="entry name" value="SAM-dependent_MTases_sf"/>
</dbReference>
<evidence type="ECO:0000313" key="2">
    <source>
        <dbReference type="Proteomes" id="UP000569914"/>
    </source>
</evidence>
<dbReference type="RefSeq" id="WP_179758014.1">
    <property type="nucleotide sequence ID" value="NZ_JACCBU010000001.1"/>
</dbReference>
<keyword evidence="2" id="KW-1185">Reference proteome</keyword>
<proteinExistence type="predicted"/>
<dbReference type="Gene3D" id="3.40.50.150">
    <property type="entry name" value="Vaccinia Virus protein VP39"/>
    <property type="match status" value="1"/>
</dbReference>
<reference evidence="1 2" key="1">
    <citation type="submission" date="2020-07" db="EMBL/GenBank/DDBJ databases">
        <title>Sequencing the genomes of 1000 actinobacteria strains.</title>
        <authorList>
            <person name="Klenk H.-P."/>
        </authorList>
    </citation>
    <scope>NUCLEOTIDE SEQUENCE [LARGE SCALE GENOMIC DNA]</scope>
    <source>
        <strain evidence="1 2">DSM 22083</strain>
    </source>
</reference>
<dbReference type="GO" id="GO:0032259">
    <property type="term" value="P:methylation"/>
    <property type="evidence" value="ECO:0007669"/>
    <property type="project" value="UniProtKB-KW"/>
</dbReference>
<organism evidence="1 2">
    <name type="scientific">Microlunatus parietis</name>
    <dbReference type="NCBI Taxonomy" id="682979"/>
    <lineage>
        <taxon>Bacteria</taxon>
        <taxon>Bacillati</taxon>
        <taxon>Actinomycetota</taxon>
        <taxon>Actinomycetes</taxon>
        <taxon>Propionibacteriales</taxon>
        <taxon>Propionibacteriaceae</taxon>
        <taxon>Microlunatus</taxon>
    </lineage>
</organism>
<dbReference type="EMBL" id="JACCBU010000001">
    <property type="protein sequence ID" value="NYE75522.1"/>
    <property type="molecule type" value="Genomic_DNA"/>
</dbReference>
<keyword evidence="1" id="KW-0808">Transferase</keyword>
<dbReference type="GO" id="GO:0008168">
    <property type="term" value="F:methyltransferase activity"/>
    <property type="evidence" value="ECO:0007669"/>
    <property type="project" value="UniProtKB-KW"/>
</dbReference>